<dbReference type="Gene3D" id="3.20.20.80">
    <property type="entry name" value="Glycosidases"/>
    <property type="match status" value="1"/>
</dbReference>
<evidence type="ECO:0000259" key="4">
    <source>
        <dbReference type="Pfam" id="PF00703"/>
    </source>
</evidence>
<dbReference type="Pfam" id="PF02837">
    <property type="entry name" value="Glyco_hydro_2_N"/>
    <property type="match status" value="1"/>
</dbReference>
<dbReference type="InterPro" id="IPR032311">
    <property type="entry name" value="DUF4982"/>
</dbReference>
<evidence type="ECO:0000313" key="10">
    <source>
        <dbReference type="Proteomes" id="UP001629260"/>
    </source>
</evidence>
<dbReference type="InterPro" id="IPR006101">
    <property type="entry name" value="Glyco_hydro_2"/>
</dbReference>
<dbReference type="SUPFAM" id="SSF49785">
    <property type="entry name" value="Galactose-binding domain-like"/>
    <property type="match status" value="1"/>
</dbReference>
<accession>A0ABW8XS45</accession>
<proteinExistence type="inferred from homology"/>
<dbReference type="InterPro" id="IPR040605">
    <property type="entry name" value="Glyco_hydro2_dom5"/>
</dbReference>
<dbReference type="EMBL" id="JBELQA010000002">
    <property type="protein sequence ID" value="MFL9830182.1"/>
    <property type="molecule type" value="Genomic_DNA"/>
</dbReference>
<dbReference type="NCBIfam" id="NF041463">
    <property type="entry name" value="GalB"/>
    <property type="match status" value="1"/>
</dbReference>
<dbReference type="InterPro" id="IPR036156">
    <property type="entry name" value="Beta-gal/glucu_dom_sf"/>
</dbReference>
<comment type="caution">
    <text evidence="9">The sequence shown here is derived from an EMBL/GenBank/DDBJ whole genome shotgun (WGS) entry which is preliminary data.</text>
</comment>
<dbReference type="Pfam" id="PF16355">
    <property type="entry name" value="DUF4982"/>
    <property type="match status" value="1"/>
</dbReference>
<dbReference type="InterPro" id="IPR048229">
    <property type="entry name" value="GalB-like"/>
</dbReference>
<evidence type="ECO:0000259" key="6">
    <source>
        <dbReference type="Pfam" id="PF02837"/>
    </source>
</evidence>
<evidence type="ECO:0000313" key="9">
    <source>
        <dbReference type="EMBL" id="MFL9830182.1"/>
    </source>
</evidence>
<dbReference type="Gene3D" id="2.60.120.260">
    <property type="entry name" value="Galactose-binding domain-like"/>
    <property type="match status" value="1"/>
</dbReference>
<feature type="domain" description="Glycosyl hydrolases family 2 sugar binding" evidence="6">
    <location>
        <begin position="36"/>
        <end position="187"/>
    </location>
</feature>
<dbReference type="PROSITE" id="PS00608">
    <property type="entry name" value="GLYCOSYL_HYDROL_F2_2"/>
    <property type="match status" value="1"/>
</dbReference>
<dbReference type="InterPro" id="IPR013783">
    <property type="entry name" value="Ig-like_fold"/>
</dbReference>
<keyword evidence="10" id="KW-1185">Reference proteome</keyword>
<evidence type="ECO:0000256" key="1">
    <source>
        <dbReference type="ARBA" id="ARBA00007401"/>
    </source>
</evidence>
<dbReference type="Pfam" id="PF18565">
    <property type="entry name" value="Glyco_hydro2_C5"/>
    <property type="match status" value="1"/>
</dbReference>
<dbReference type="Proteomes" id="UP001629260">
    <property type="component" value="Unassembled WGS sequence"/>
</dbReference>
<dbReference type="InterPro" id="IPR017853">
    <property type="entry name" value="GH"/>
</dbReference>
<dbReference type="InterPro" id="IPR006104">
    <property type="entry name" value="Glyco_hydro_2_N"/>
</dbReference>
<dbReference type="SUPFAM" id="SSF49303">
    <property type="entry name" value="beta-Galactosidase/glucuronidase domain"/>
    <property type="match status" value="1"/>
</dbReference>
<dbReference type="Pfam" id="PF00703">
    <property type="entry name" value="Glyco_hydro_2"/>
    <property type="match status" value="1"/>
</dbReference>
<dbReference type="Pfam" id="PF02836">
    <property type="entry name" value="Glyco_hydro_2_C"/>
    <property type="match status" value="1"/>
</dbReference>
<dbReference type="InterPro" id="IPR051913">
    <property type="entry name" value="GH2_Domain-Containing"/>
</dbReference>
<feature type="domain" description="DUF4982" evidence="7">
    <location>
        <begin position="633"/>
        <end position="691"/>
    </location>
</feature>
<evidence type="ECO:0000259" key="7">
    <source>
        <dbReference type="Pfam" id="PF16355"/>
    </source>
</evidence>
<evidence type="ECO:0000256" key="2">
    <source>
        <dbReference type="ARBA" id="ARBA00022801"/>
    </source>
</evidence>
<name>A0ABW8XS45_9FLAO</name>
<dbReference type="PRINTS" id="PR00132">
    <property type="entry name" value="GLHYDRLASE2"/>
</dbReference>
<comment type="similarity">
    <text evidence="1">Belongs to the glycosyl hydrolase 2 family.</text>
</comment>
<dbReference type="InterPro" id="IPR008964">
    <property type="entry name" value="Invasin/intimin_cell_adhesion"/>
</dbReference>
<dbReference type="SUPFAM" id="SSF49373">
    <property type="entry name" value="Invasin/intimin cell-adhesion fragments"/>
    <property type="match status" value="1"/>
</dbReference>
<organism evidence="9 10">
    <name type="scientific">Flavobacterium plantiphilum</name>
    <dbReference type="NCBI Taxonomy" id="3163297"/>
    <lineage>
        <taxon>Bacteria</taxon>
        <taxon>Pseudomonadati</taxon>
        <taxon>Bacteroidota</taxon>
        <taxon>Flavobacteriia</taxon>
        <taxon>Flavobacteriales</taxon>
        <taxon>Flavobacteriaceae</taxon>
        <taxon>Flavobacterium</taxon>
    </lineage>
</organism>
<keyword evidence="2" id="KW-0378">Hydrolase</keyword>
<evidence type="ECO:0000259" key="8">
    <source>
        <dbReference type="Pfam" id="PF18565"/>
    </source>
</evidence>
<dbReference type="InterPro" id="IPR006103">
    <property type="entry name" value="Glyco_hydro_2_cat"/>
</dbReference>
<feature type="domain" description="Glycoside hydrolase family 2 immunoglobulin-like beta-sandwich" evidence="4">
    <location>
        <begin position="197"/>
        <end position="301"/>
    </location>
</feature>
<protein>
    <submittedName>
        <fullName evidence="9">Beta-galactosidase GalB</fullName>
    </submittedName>
</protein>
<dbReference type="Gene3D" id="2.60.40.10">
    <property type="entry name" value="Immunoglobulins"/>
    <property type="match status" value="3"/>
</dbReference>
<reference evidence="9 10" key="1">
    <citation type="submission" date="2024-06" db="EMBL/GenBank/DDBJ databases">
        <authorList>
            <person name="Kaempfer P."/>
            <person name="Viver T."/>
        </authorList>
    </citation>
    <scope>NUCLEOTIDE SEQUENCE [LARGE SCALE GENOMIC DNA]</scope>
    <source>
        <strain evidence="9 10">ST-87</strain>
    </source>
</reference>
<feature type="domain" description="Glycoside hydrolase family 2 catalytic" evidence="5">
    <location>
        <begin position="309"/>
        <end position="460"/>
    </location>
</feature>
<dbReference type="RefSeq" id="WP_408080550.1">
    <property type="nucleotide sequence ID" value="NZ_JBELQA010000002.1"/>
</dbReference>
<dbReference type="InterPro" id="IPR023232">
    <property type="entry name" value="Glyco_hydro_2_AS"/>
</dbReference>
<dbReference type="SUPFAM" id="SSF51445">
    <property type="entry name" value="(Trans)glycosidases"/>
    <property type="match status" value="1"/>
</dbReference>
<keyword evidence="3" id="KW-0326">Glycosidase</keyword>
<dbReference type="PANTHER" id="PTHR42732">
    <property type="entry name" value="BETA-GALACTOSIDASE"/>
    <property type="match status" value="1"/>
</dbReference>
<feature type="domain" description="Glycoside hydrolase family 2" evidence="8">
    <location>
        <begin position="705"/>
        <end position="801"/>
    </location>
</feature>
<sequence>MVKEYKSVLQKGGIAIAMVLLVACASTKKDSRVIADFNPDWNFKLGDHPSAIQADFDANDWRTLDLPHDWSIEGTFSADYPTKPKQGALPAGMGWYRKSFTLPESAKNKSIAIEFDGVFCNSEVWINGHYLGKRPFGYISFSYDLTKYLHFGNQKNYIAVKVDNDAQPSSRWYTGSGIYRNVRLVTTDKVHVAHWGTYVTTPEVSKEKATVDYQVNIQNDAAMQKQLKVVTAILDADNNVVTKLESTETIAANAVLEKGQKFEVKNPKLWDTKNPNLYKVVTKIYEKSTLIDEYETPLGFRFFAFDAEKGFSLNGIPMKIYGVCLHHDNGALGAVATYHAIKRKLTIMKEMGVNAIRMAHNPPSLEMLQLCDEMGFIVQDEVFDVWKLKKVSHDYNKYWDEWHKRDLEDFIKRDRNHPSVMMWSIGNEIREQFDSTGVSITKELAQIVKSLDKTRPVTSALTENVPEKNFIYQSGALDLLGFNYKHADYGTFPERFKGQKIIASESVSALETRGHYDMPTDTIRMWPVKYNAPFDGNDDWTVTAFDNIASFWGTTHEENWKAAKKYDFIAGTFVWTGFDYIGEPDPYPYPARSSYFGIVDLAGLPKDVYYMYQSEWSDKTVLHLLPHWNWKTGQVIDVWAYYNNADEVELFLNGKSLGSKTKQGDELHIAWKVPFEAGTLKAVSRKAGKVVKETEIRTAGEATKIDLKSDKTSIKNDGYDLAYVTVSLQDKDGNPLPKADNLINFKVSGGATIVGVDNGYQASLEPFKADYRKLYNGKCVVILQSNKKAENITLEATTAGNITAATVNIKVE</sequence>
<dbReference type="PANTHER" id="PTHR42732:SF1">
    <property type="entry name" value="BETA-MANNOSIDASE"/>
    <property type="match status" value="1"/>
</dbReference>
<dbReference type="InterPro" id="IPR008979">
    <property type="entry name" value="Galactose-bd-like_sf"/>
</dbReference>
<evidence type="ECO:0000256" key="3">
    <source>
        <dbReference type="ARBA" id="ARBA00023295"/>
    </source>
</evidence>
<gene>
    <name evidence="9" type="primary">galB</name>
    <name evidence="9" type="ORF">ABS764_04885</name>
</gene>
<dbReference type="PROSITE" id="PS51257">
    <property type="entry name" value="PROKAR_LIPOPROTEIN"/>
    <property type="match status" value="1"/>
</dbReference>
<dbReference type="InterPro" id="IPR006102">
    <property type="entry name" value="Ig-like_GH2"/>
</dbReference>
<evidence type="ECO:0000259" key="5">
    <source>
        <dbReference type="Pfam" id="PF02836"/>
    </source>
</evidence>